<dbReference type="PANTHER" id="PTHR47926">
    <property type="entry name" value="PENTATRICOPEPTIDE REPEAT-CONTAINING PROTEIN"/>
    <property type="match status" value="1"/>
</dbReference>
<dbReference type="Pfam" id="PF20431">
    <property type="entry name" value="E_motif"/>
    <property type="match status" value="1"/>
</dbReference>
<dbReference type="InterPro" id="IPR046960">
    <property type="entry name" value="PPR_At4g14850-like_plant"/>
</dbReference>
<feature type="repeat" description="PPR" evidence="2">
    <location>
        <begin position="426"/>
        <end position="460"/>
    </location>
</feature>
<dbReference type="FunFam" id="1.25.40.10:FF:000073">
    <property type="entry name" value="Pentatricopeptide repeat-containing protein chloroplastic"/>
    <property type="match status" value="1"/>
</dbReference>
<dbReference type="FunFam" id="1.25.40.10:FF:000344">
    <property type="entry name" value="Pentatricopeptide repeat-containing protein"/>
    <property type="match status" value="1"/>
</dbReference>
<dbReference type="Proteomes" id="UP001179952">
    <property type="component" value="Unassembled WGS sequence"/>
</dbReference>
<dbReference type="AlphaFoldDB" id="A0AAV9BTE8"/>
<proteinExistence type="predicted"/>
<dbReference type="FunFam" id="1.25.40.10:FF:000366">
    <property type="entry name" value="Pentatricopeptide (PPR) repeat-containing protein"/>
    <property type="match status" value="1"/>
</dbReference>
<keyword evidence="5" id="KW-1185">Reference proteome</keyword>
<keyword evidence="1" id="KW-0677">Repeat</keyword>
<evidence type="ECO:0000313" key="5">
    <source>
        <dbReference type="Proteomes" id="UP001179952"/>
    </source>
</evidence>
<dbReference type="Pfam" id="PF01535">
    <property type="entry name" value="PPR"/>
    <property type="match status" value="4"/>
</dbReference>
<dbReference type="Pfam" id="PF14432">
    <property type="entry name" value="DYW_deaminase"/>
    <property type="match status" value="1"/>
</dbReference>
<dbReference type="GO" id="GO:0009451">
    <property type="term" value="P:RNA modification"/>
    <property type="evidence" value="ECO:0007669"/>
    <property type="project" value="InterPro"/>
</dbReference>
<protein>
    <submittedName>
        <fullName evidence="4">Pentatricopeptide repeat-containing protein</fullName>
    </submittedName>
</protein>
<name>A0AAV9BTE8_ACOGR</name>
<dbReference type="SUPFAM" id="SSF48452">
    <property type="entry name" value="TPR-like"/>
    <property type="match status" value="1"/>
</dbReference>
<feature type="repeat" description="PPR" evidence="2">
    <location>
        <begin position="325"/>
        <end position="359"/>
    </location>
</feature>
<dbReference type="GO" id="GO:0008270">
    <property type="term" value="F:zinc ion binding"/>
    <property type="evidence" value="ECO:0007669"/>
    <property type="project" value="InterPro"/>
</dbReference>
<feature type="repeat" description="PPR" evidence="2">
    <location>
        <begin position="224"/>
        <end position="258"/>
    </location>
</feature>
<dbReference type="GO" id="GO:0003723">
    <property type="term" value="F:RNA binding"/>
    <property type="evidence" value="ECO:0007669"/>
    <property type="project" value="InterPro"/>
</dbReference>
<dbReference type="Pfam" id="PF20430">
    <property type="entry name" value="Eplus_motif"/>
    <property type="match status" value="1"/>
</dbReference>
<evidence type="ECO:0000256" key="1">
    <source>
        <dbReference type="ARBA" id="ARBA00022737"/>
    </source>
</evidence>
<dbReference type="NCBIfam" id="TIGR00756">
    <property type="entry name" value="PPR"/>
    <property type="match status" value="7"/>
</dbReference>
<dbReference type="Pfam" id="PF13041">
    <property type="entry name" value="PPR_2"/>
    <property type="match status" value="4"/>
</dbReference>
<feature type="repeat" description="PPR" evidence="2">
    <location>
        <begin position="529"/>
        <end position="563"/>
    </location>
</feature>
<dbReference type="InterPro" id="IPR046849">
    <property type="entry name" value="E2_motif"/>
</dbReference>
<comment type="caution">
    <text evidence="4">The sequence shown here is derived from an EMBL/GenBank/DDBJ whole genome shotgun (WGS) entry which is preliminary data.</text>
</comment>
<dbReference type="EMBL" id="JAUJYN010000001">
    <property type="protein sequence ID" value="KAK1279676.1"/>
    <property type="molecule type" value="Genomic_DNA"/>
</dbReference>
<organism evidence="4 5">
    <name type="scientific">Acorus gramineus</name>
    <name type="common">Dwarf sweet flag</name>
    <dbReference type="NCBI Taxonomy" id="55184"/>
    <lineage>
        <taxon>Eukaryota</taxon>
        <taxon>Viridiplantae</taxon>
        <taxon>Streptophyta</taxon>
        <taxon>Embryophyta</taxon>
        <taxon>Tracheophyta</taxon>
        <taxon>Spermatophyta</taxon>
        <taxon>Magnoliopsida</taxon>
        <taxon>Liliopsida</taxon>
        <taxon>Acoraceae</taxon>
        <taxon>Acorus</taxon>
    </lineage>
</organism>
<evidence type="ECO:0000313" key="4">
    <source>
        <dbReference type="EMBL" id="KAK1279676.1"/>
    </source>
</evidence>
<dbReference type="PANTHER" id="PTHR47926:SF530">
    <property type="entry name" value="DYW DOMAIN-CONTAINING PROTEIN"/>
    <property type="match status" value="1"/>
</dbReference>
<feature type="repeat" description="PPR" evidence="2">
    <location>
        <begin position="630"/>
        <end position="664"/>
    </location>
</feature>
<dbReference type="FunFam" id="1.25.40.10:FF:000343">
    <property type="entry name" value="Pentatricopeptide repeat-containing protein At3g58590"/>
    <property type="match status" value="1"/>
</dbReference>
<feature type="domain" description="DYW" evidence="3">
    <location>
        <begin position="845"/>
        <end position="937"/>
    </location>
</feature>
<dbReference type="InterPro" id="IPR002885">
    <property type="entry name" value="PPR_rpt"/>
</dbReference>
<reference evidence="4" key="2">
    <citation type="submission" date="2023-06" db="EMBL/GenBank/DDBJ databases">
        <authorList>
            <person name="Ma L."/>
            <person name="Liu K.-W."/>
            <person name="Li Z."/>
            <person name="Hsiao Y.-Y."/>
            <person name="Qi Y."/>
            <person name="Fu T."/>
            <person name="Tang G."/>
            <person name="Zhang D."/>
            <person name="Sun W.-H."/>
            <person name="Liu D.-K."/>
            <person name="Li Y."/>
            <person name="Chen G.-Z."/>
            <person name="Liu X.-D."/>
            <person name="Liao X.-Y."/>
            <person name="Jiang Y.-T."/>
            <person name="Yu X."/>
            <person name="Hao Y."/>
            <person name="Huang J."/>
            <person name="Zhao X.-W."/>
            <person name="Ke S."/>
            <person name="Chen Y.-Y."/>
            <person name="Wu W.-L."/>
            <person name="Hsu J.-L."/>
            <person name="Lin Y.-F."/>
            <person name="Huang M.-D."/>
            <person name="Li C.-Y."/>
            <person name="Huang L."/>
            <person name="Wang Z.-W."/>
            <person name="Zhao X."/>
            <person name="Zhong W.-Y."/>
            <person name="Peng D.-H."/>
            <person name="Ahmad S."/>
            <person name="Lan S."/>
            <person name="Zhang J.-S."/>
            <person name="Tsai W.-C."/>
            <person name="Van De Peer Y."/>
            <person name="Liu Z.-J."/>
        </authorList>
    </citation>
    <scope>NUCLEOTIDE SEQUENCE</scope>
    <source>
        <strain evidence="4">SCP</strain>
        <tissue evidence="4">Leaves</tissue>
    </source>
</reference>
<dbReference type="FunFam" id="1.25.40.10:FF:000031">
    <property type="entry name" value="Pentatricopeptide repeat-containing protein mitochondrial"/>
    <property type="match status" value="1"/>
</dbReference>
<dbReference type="Gene3D" id="1.25.40.10">
    <property type="entry name" value="Tetratricopeptide repeat domain"/>
    <property type="match status" value="7"/>
</dbReference>
<dbReference type="FunFam" id="1.25.40.10:FF:000396">
    <property type="entry name" value="Pentatricopeptide repeat-containing protein At2g36730"/>
    <property type="match status" value="1"/>
</dbReference>
<gene>
    <name evidence="4" type="ORF">QJS04_geneDACA019749</name>
</gene>
<dbReference type="InterPro" id="IPR046848">
    <property type="entry name" value="E_motif"/>
</dbReference>
<dbReference type="InterPro" id="IPR011990">
    <property type="entry name" value="TPR-like_helical_dom_sf"/>
</dbReference>
<accession>A0AAV9BTE8</accession>
<evidence type="ECO:0000259" key="3">
    <source>
        <dbReference type="Pfam" id="PF14432"/>
    </source>
</evidence>
<sequence>MNLWRLNPLRSNTPHQLLLLTLLYHSPTNKPISTTTHIEEEAEQTKATLSLLRSPNFSPTPTTYSNLLSQCLSTSQPLPFASQIHAHLAKSGLTAHATTHTLLTRLYLQLNLPNRARDLLDEIPHSEHLVSAYARAGLARESALAFKNMRSAGVECDAFTFPSVLKACSTSLDYVALGTQIHAVVVFTGFESDVYVANTLAVAYAKWGMLSHSRRLFDAIPDRNVVSWNVLLNGYVRNDRCGEALWLFGEMVLSGTKPDEFSLSTALNACTGAEDLRRGRWVHGLLVRMGHAGDLFSSNALVDMYAKLGDMGAACAAFEGIGQPDVVSWNALIAGCVLHGRHARALELVEEMKRAGTKPNIFTHSSVLKACAEAEALDLGRRIHSSLIKTGSDRDPFVSVGLVDMYAKCVIMEDARRAFDSIRDRSLIAWNALISGYSQNGHDKEALALFSSMRGEGFSPTFNRTALLAVLKSSSGVQSVVLSRQLHALALKAGLHCDDHVMNSLIDAYGKCGYIEDARMVFDENPFGDIVAFTSMITVYAQFGWGEEALKLYVNMLKGGHEPDGFACSSALNACTTLSAYEQGKQIHTRILKSGFIHDIFAGNALVNMYAKCGSVEDAGVAFSEIPNRGVVSWSAMIGGLAQHGHGEEALEVFREMLEEGVAPNHITLTSVLCACNHAGLVSEAEECFDTMEHRFAIERTGEHYACMIDVLGRAGRLDEAVRLVETMPFEANGAVWGALLGAARIHKDPALANWAAERLLSLEPEKSGTHVLLANVYASAGMWGDVARVRRAMRECGVKKEPGMSWVEAKDEVHTFVVGDNSHPRAREIYAKLEELGHSIVELGYAPMVEIDLHNVGRGDKEALLVQHSERLALAFGLISTPEGAPIRIKKNLRICRDCHLVFKYVSRVVSRAIIVRDVNRFHHFRDGECSCRDYW</sequence>
<dbReference type="PROSITE" id="PS51375">
    <property type="entry name" value="PPR"/>
    <property type="match status" value="5"/>
</dbReference>
<reference evidence="4" key="1">
    <citation type="journal article" date="2023" name="Nat. Commun.">
        <title>Diploid and tetraploid genomes of Acorus and the evolution of monocots.</title>
        <authorList>
            <person name="Ma L."/>
            <person name="Liu K.W."/>
            <person name="Li Z."/>
            <person name="Hsiao Y.Y."/>
            <person name="Qi Y."/>
            <person name="Fu T."/>
            <person name="Tang G.D."/>
            <person name="Zhang D."/>
            <person name="Sun W.H."/>
            <person name="Liu D.K."/>
            <person name="Li Y."/>
            <person name="Chen G.Z."/>
            <person name="Liu X.D."/>
            <person name="Liao X.Y."/>
            <person name="Jiang Y.T."/>
            <person name="Yu X."/>
            <person name="Hao Y."/>
            <person name="Huang J."/>
            <person name="Zhao X.W."/>
            <person name="Ke S."/>
            <person name="Chen Y.Y."/>
            <person name="Wu W.L."/>
            <person name="Hsu J.L."/>
            <person name="Lin Y.F."/>
            <person name="Huang M.D."/>
            <person name="Li C.Y."/>
            <person name="Huang L."/>
            <person name="Wang Z.W."/>
            <person name="Zhao X."/>
            <person name="Zhong W.Y."/>
            <person name="Peng D.H."/>
            <person name="Ahmad S."/>
            <person name="Lan S."/>
            <person name="Zhang J.S."/>
            <person name="Tsai W.C."/>
            <person name="Van de Peer Y."/>
            <person name="Liu Z.J."/>
        </authorList>
    </citation>
    <scope>NUCLEOTIDE SEQUENCE</scope>
    <source>
        <strain evidence="4">SCP</strain>
    </source>
</reference>
<evidence type="ECO:0000256" key="2">
    <source>
        <dbReference type="PROSITE-ProRule" id="PRU00708"/>
    </source>
</evidence>
<dbReference type="InterPro" id="IPR032867">
    <property type="entry name" value="DYW_dom"/>
</dbReference>